<evidence type="ECO:0008006" key="4">
    <source>
        <dbReference type="Google" id="ProtNLM"/>
    </source>
</evidence>
<reference evidence="2 3" key="1">
    <citation type="journal article" date="2024" name="Chem. Sci.">
        <title>Discovery of megapolipeptins by genome mining of a Burkholderiales bacteria collection.</title>
        <authorList>
            <person name="Paulo B.S."/>
            <person name="Recchia M.J.J."/>
            <person name="Lee S."/>
            <person name="Fergusson C.H."/>
            <person name="Romanowski S.B."/>
            <person name="Hernandez A."/>
            <person name="Krull N."/>
            <person name="Liu D.Y."/>
            <person name="Cavanagh H."/>
            <person name="Bos A."/>
            <person name="Gray C.A."/>
            <person name="Murphy B.T."/>
            <person name="Linington R.G."/>
            <person name="Eustaquio A.S."/>
        </authorList>
    </citation>
    <scope>NUCLEOTIDE SEQUENCE [LARGE SCALE GENOMIC DNA]</scope>
    <source>
        <strain evidence="2 3">RL17-379-BIB-C</strain>
    </source>
</reference>
<feature type="chain" id="PRO_5047464547" description="DUF4440 domain-containing protein" evidence="1">
    <location>
        <begin position="24"/>
        <end position="179"/>
    </location>
</feature>
<accession>A0ABW9CDJ1</accession>
<protein>
    <recommendedName>
        <fullName evidence="4">DUF4440 domain-containing protein</fullName>
    </recommendedName>
</protein>
<keyword evidence="1" id="KW-0732">Signal</keyword>
<proteinExistence type="predicted"/>
<evidence type="ECO:0000256" key="1">
    <source>
        <dbReference type="SAM" id="SignalP"/>
    </source>
</evidence>
<dbReference type="Proteomes" id="UP001629288">
    <property type="component" value="Unassembled WGS sequence"/>
</dbReference>
<keyword evidence="3" id="KW-1185">Reference proteome</keyword>
<comment type="caution">
    <text evidence="2">The sequence shown here is derived from an EMBL/GenBank/DDBJ whole genome shotgun (WGS) entry which is preliminary data.</text>
</comment>
<dbReference type="EMBL" id="JAQQDH010000018">
    <property type="protein sequence ID" value="MFM0448313.1"/>
    <property type="molecule type" value="Genomic_DNA"/>
</dbReference>
<organism evidence="2 3">
    <name type="scientific">Paraburkholderia strydomiana</name>
    <dbReference type="NCBI Taxonomy" id="1245417"/>
    <lineage>
        <taxon>Bacteria</taxon>
        <taxon>Pseudomonadati</taxon>
        <taxon>Pseudomonadota</taxon>
        <taxon>Betaproteobacteria</taxon>
        <taxon>Burkholderiales</taxon>
        <taxon>Burkholderiaceae</taxon>
        <taxon>Paraburkholderia</taxon>
    </lineage>
</organism>
<gene>
    <name evidence="2" type="ORF">PQR00_32480</name>
</gene>
<dbReference type="RefSeq" id="WP_408131599.1">
    <property type="nucleotide sequence ID" value="NZ_JAQQDH010000018.1"/>
</dbReference>
<dbReference type="SUPFAM" id="SSF54427">
    <property type="entry name" value="NTF2-like"/>
    <property type="match status" value="1"/>
</dbReference>
<dbReference type="InterPro" id="IPR032710">
    <property type="entry name" value="NTF2-like_dom_sf"/>
</dbReference>
<name>A0ABW9CDJ1_9BURK</name>
<evidence type="ECO:0000313" key="3">
    <source>
        <dbReference type="Proteomes" id="UP001629288"/>
    </source>
</evidence>
<dbReference type="Gene3D" id="3.10.450.50">
    <property type="match status" value="1"/>
</dbReference>
<evidence type="ECO:0000313" key="2">
    <source>
        <dbReference type="EMBL" id="MFM0448313.1"/>
    </source>
</evidence>
<feature type="signal peptide" evidence="1">
    <location>
        <begin position="1"/>
        <end position="23"/>
    </location>
</feature>
<sequence length="179" mass="19300">MKRTYIAAAALAGLLICTDPSQGAEKDTSAASIASALPLSERSLEDVKDRFRQLTTAANRHDAQAIEQMFWDSPSALLVAKSVDAAEGNWAGFWGPVAVARKLQDIYAAGTLTLDPDWAKVRVVGISSTVAQSYAPMKIAVSYGGQDPSPRPFIMIIEWLNVDSQWRIASEIILPVPSP</sequence>